<dbReference type="PANTHER" id="PTHR19920">
    <property type="entry name" value="WD40 PROTEIN CIAO1"/>
    <property type="match status" value="1"/>
</dbReference>
<keyword evidence="3" id="KW-1185">Reference proteome</keyword>
<reference evidence="2" key="1">
    <citation type="submission" date="2021-01" db="EMBL/GenBank/DDBJ databases">
        <authorList>
            <consortium name="Genoscope - CEA"/>
            <person name="William W."/>
        </authorList>
    </citation>
    <scope>NUCLEOTIDE SEQUENCE</scope>
</reference>
<proteinExistence type="predicted"/>
<dbReference type="EMBL" id="CAJJDN010000132">
    <property type="protein sequence ID" value="CAD8121367.1"/>
    <property type="molecule type" value="Genomic_DNA"/>
</dbReference>
<dbReference type="GO" id="GO:0097361">
    <property type="term" value="C:cytosolic [4Fe-4S] assembly targeting complex"/>
    <property type="evidence" value="ECO:0007669"/>
    <property type="project" value="TreeGrafter"/>
</dbReference>
<dbReference type="GO" id="GO:0016226">
    <property type="term" value="P:iron-sulfur cluster assembly"/>
    <property type="evidence" value="ECO:0007669"/>
    <property type="project" value="TreeGrafter"/>
</dbReference>
<evidence type="ECO:0000313" key="3">
    <source>
        <dbReference type="Proteomes" id="UP000692954"/>
    </source>
</evidence>
<dbReference type="PANTHER" id="PTHR19920:SF0">
    <property type="entry name" value="CYTOSOLIC IRON-SULFUR PROTEIN ASSEMBLY PROTEIN CIAO1-RELATED"/>
    <property type="match status" value="1"/>
</dbReference>
<sequence>MNQCELKCSVPNHNLMIQFVCFNDSCSEFRLACFECFQNGRHSAHPKDLKQMPDLLEYLKMQRDEQNQKMDEIIEIQETVNRKLEEYKQSIKYKFTIPTHKLQEINPTKINDVLTSSIKFKSGDILQHQSLHQMAETFIKSLDDSMQELNLNEEDKQNIQEAILQQSSRDLQTSRISFKPFQFKLIDSINEEEWCNSISFNKQSQIMIAGCRDGVIKIFEFKQGKISRLSQNREHTDYVRCIQFMKKTNSFISASDDKTIIVWNIDEIGLSEVKQKLIEHQGGINSLLINMNEDLIISGSDDKSIKFWMKQNFWSCQQTLNIHDASIRSMSLNYSSNQLISCAQNETVINVSQKQSNNMWILVQKIQQEGYRLCYIKDNIITVQPRNQKTMFVFKFNQSNNQFNLEQEVQNLNGQNCRCFFPQQFIKQKQLLVNKNGNYINLIRIKQNGEFILEQSIQFENSDIYGAITDDGEYLVTWDTYTNKLQVFQYQE</sequence>
<dbReference type="SMART" id="SM00320">
    <property type="entry name" value="WD40"/>
    <property type="match status" value="4"/>
</dbReference>
<accession>A0A8S1R234</accession>
<evidence type="ECO:0000256" key="1">
    <source>
        <dbReference type="PROSITE-ProRule" id="PRU00221"/>
    </source>
</evidence>
<evidence type="ECO:0000313" key="2">
    <source>
        <dbReference type="EMBL" id="CAD8121367.1"/>
    </source>
</evidence>
<feature type="repeat" description="WD" evidence="1">
    <location>
        <begin position="277"/>
        <end position="308"/>
    </location>
</feature>
<gene>
    <name evidence="2" type="ORF">PSON_ATCC_30995.1.T1320018</name>
</gene>
<dbReference type="Pfam" id="PF00400">
    <property type="entry name" value="WD40"/>
    <property type="match status" value="4"/>
</dbReference>
<dbReference type="Proteomes" id="UP000692954">
    <property type="component" value="Unassembled WGS sequence"/>
</dbReference>
<protein>
    <submittedName>
        <fullName evidence="2">Uncharacterized protein</fullName>
    </submittedName>
</protein>
<feature type="repeat" description="WD" evidence="1">
    <location>
        <begin position="232"/>
        <end position="266"/>
    </location>
</feature>
<dbReference type="InterPro" id="IPR001680">
    <property type="entry name" value="WD40_rpt"/>
</dbReference>
<organism evidence="2 3">
    <name type="scientific">Paramecium sonneborni</name>
    <dbReference type="NCBI Taxonomy" id="65129"/>
    <lineage>
        <taxon>Eukaryota</taxon>
        <taxon>Sar</taxon>
        <taxon>Alveolata</taxon>
        <taxon>Ciliophora</taxon>
        <taxon>Intramacronucleata</taxon>
        <taxon>Oligohymenophorea</taxon>
        <taxon>Peniculida</taxon>
        <taxon>Parameciidae</taxon>
        <taxon>Paramecium</taxon>
    </lineage>
</organism>
<dbReference type="AlphaFoldDB" id="A0A8S1R234"/>
<comment type="caution">
    <text evidence="2">The sequence shown here is derived from an EMBL/GenBank/DDBJ whole genome shotgun (WGS) entry which is preliminary data.</text>
</comment>
<keyword evidence="1" id="KW-0853">WD repeat</keyword>
<dbReference type="PROSITE" id="PS50294">
    <property type="entry name" value="WD_REPEATS_REGION"/>
    <property type="match status" value="2"/>
</dbReference>
<name>A0A8S1R234_9CILI</name>
<dbReference type="PROSITE" id="PS50082">
    <property type="entry name" value="WD_REPEATS_2"/>
    <property type="match status" value="2"/>
</dbReference>
<dbReference type="OrthoDB" id="406844at2759"/>